<comment type="similarity">
    <text evidence="1">Belongs to the AAA ATPase family.</text>
</comment>
<keyword evidence="9" id="KW-1185">Reference proteome</keyword>
<dbReference type="AlphaFoldDB" id="A0A8C2Z2V2"/>
<dbReference type="PANTHER" id="PTHR23069">
    <property type="entry name" value="AAA DOMAIN-CONTAINING"/>
    <property type="match status" value="1"/>
</dbReference>
<keyword evidence="4 5" id="KW-0103">Bromodomain</keyword>
<evidence type="ECO:0000256" key="2">
    <source>
        <dbReference type="ARBA" id="ARBA00022741"/>
    </source>
</evidence>
<name>A0A8C2Z2V2_CYCLU</name>
<proteinExistence type="inferred from homology"/>
<dbReference type="SUPFAM" id="SSF52540">
    <property type="entry name" value="P-loop containing nucleoside triphosphate hydrolases"/>
    <property type="match status" value="1"/>
</dbReference>
<evidence type="ECO:0000313" key="9">
    <source>
        <dbReference type="Proteomes" id="UP000694565"/>
    </source>
</evidence>
<organism evidence="8 9">
    <name type="scientific">Cyclopterus lumpus</name>
    <name type="common">Lumpsucker</name>
    <dbReference type="NCBI Taxonomy" id="8103"/>
    <lineage>
        <taxon>Eukaryota</taxon>
        <taxon>Metazoa</taxon>
        <taxon>Chordata</taxon>
        <taxon>Craniata</taxon>
        <taxon>Vertebrata</taxon>
        <taxon>Euteleostomi</taxon>
        <taxon>Actinopterygii</taxon>
        <taxon>Neopterygii</taxon>
        <taxon>Teleostei</taxon>
        <taxon>Neoteleostei</taxon>
        <taxon>Acanthomorphata</taxon>
        <taxon>Eupercaria</taxon>
        <taxon>Perciformes</taxon>
        <taxon>Cottioidei</taxon>
        <taxon>Cottales</taxon>
        <taxon>Cyclopteridae</taxon>
        <taxon>Cyclopterus</taxon>
    </lineage>
</organism>
<reference evidence="8" key="1">
    <citation type="submission" date="2025-08" db="UniProtKB">
        <authorList>
            <consortium name="Ensembl"/>
        </authorList>
    </citation>
    <scope>IDENTIFICATION</scope>
</reference>
<feature type="compositionally biased region" description="Low complexity" evidence="6">
    <location>
        <begin position="42"/>
        <end position="55"/>
    </location>
</feature>
<sequence>MEKMVPASRRCSLTAPARPLHPVVRPLLDGALRRALEALRRLFPPGESEPEVPGGASDEGPSSTSSTSSSFLGAAKHPTSQRPRMLLSGRPASGHSSHLAPALLHALERLPVGTTPEEACVFRAARRTPPSVLYLPHIQQWWSAAGRSLRASFLRLLGAVPSLAPVLLLATCSVPHGQLDPEIQSLFREEFGEVHAVGVPTRQERDDFFRDLVLNQAAEAPPSTRRAPTRGTEVLSLAPPAPPRQLTEWERLRLARQEEDVLRKLRLYLRDVTERLIVDGRFKNFSKPVNAAEVVQQPMDLTTLLNNINNNKFSTVGEFLLEAELVWRNAVRSNPNKDPVDRHIRHIRHQARALRDALLGLIRSELNEGFERQCEAIRASRLRRAEAPDAPSARRPPEPSPVLPSPSSCGAESDPDLRARRGNAFLSCVVVLFQNVLSRAVKKTEGCEVEPLETLHARLAQCIYRQRSNRDKEMLVQEMKKEIDSFSGSPTSGLFQ</sequence>
<dbReference type="Gene3D" id="1.20.920.10">
    <property type="entry name" value="Bromodomain-like"/>
    <property type="match status" value="1"/>
</dbReference>
<dbReference type="GO" id="GO:0006334">
    <property type="term" value="P:nucleosome assembly"/>
    <property type="evidence" value="ECO:0007669"/>
    <property type="project" value="TreeGrafter"/>
</dbReference>
<dbReference type="GO" id="GO:0045815">
    <property type="term" value="P:transcription initiation-coupled chromatin remodeling"/>
    <property type="evidence" value="ECO:0007669"/>
    <property type="project" value="TreeGrafter"/>
</dbReference>
<evidence type="ECO:0000259" key="7">
    <source>
        <dbReference type="PROSITE" id="PS50014"/>
    </source>
</evidence>
<evidence type="ECO:0000256" key="6">
    <source>
        <dbReference type="SAM" id="MobiDB-lite"/>
    </source>
</evidence>
<feature type="region of interest" description="Disordered" evidence="6">
    <location>
        <begin position="42"/>
        <end position="94"/>
    </location>
</feature>
<evidence type="ECO:0000256" key="4">
    <source>
        <dbReference type="ARBA" id="ARBA00023117"/>
    </source>
</evidence>
<dbReference type="SMART" id="SM00297">
    <property type="entry name" value="BROMO"/>
    <property type="match status" value="1"/>
</dbReference>
<feature type="region of interest" description="Disordered" evidence="6">
    <location>
        <begin position="219"/>
        <end position="240"/>
    </location>
</feature>
<dbReference type="InterPro" id="IPR045199">
    <property type="entry name" value="ATAD2-like"/>
</dbReference>
<dbReference type="GO" id="GO:0006337">
    <property type="term" value="P:nucleosome disassembly"/>
    <property type="evidence" value="ECO:0007669"/>
    <property type="project" value="TreeGrafter"/>
</dbReference>
<dbReference type="SUPFAM" id="SSF47370">
    <property type="entry name" value="Bromodomain"/>
    <property type="match status" value="1"/>
</dbReference>
<dbReference type="InterPro" id="IPR027417">
    <property type="entry name" value="P-loop_NTPase"/>
</dbReference>
<keyword evidence="2" id="KW-0547">Nucleotide-binding</keyword>
<keyword evidence="3" id="KW-0067">ATP-binding</keyword>
<dbReference type="GO" id="GO:0016887">
    <property type="term" value="F:ATP hydrolysis activity"/>
    <property type="evidence" value="ECO:0007669"/>
    <property type="project" value="TreeGrafter"/>
</dbReference>
<dbReference type="Proteomes" id="UP000694565">
    <property type="component" value="Unplaced"/>
</dbReference>
<evidence type="ECO:0000256" key="5">
    <source>
        <dbReference type="PROSITE-ProRule" id="PRU00035"/>
    </source>
</evidence>
<dbReference type="InterPro" id="IPR001487">
    <property type="entry name" value="Bromodomain"/>
</dbReference>
<feature type="region of interest" description="Disordered" evidence="6">
    <location>
        <begin position="383"/>
        <end position="415"/>
    </location>
</feature>
<feature type="domain" description="Bromo" evidence="7">
    <location>
        <begin position="293"/>
        <end position="341"/>
    </location>
</feature>
<protein>
    <recommendedName>
        <fullName evidence="7">Bromo domain-containing protein</fullName>
    </recommendedName>
</protein>
<dbReference type="PROSITE" id="PS50014">
    <property type="entry name" value="BROMODOMAIN_2"/>
    <property type="match status" value="1"/>
</dbReference>
<reference evidence="8" key="2">
    <citation type="submission" date="2025-09" db="UniProtKB">
        <authorList>
            <consortium name="Ensembl"/>
        </authorList>
    </citation>
    <scope>IDENTIFICATION</scope>
</reference>
<dbReference type="GO" id="GO:0005524">
    <property type="term" value="F:ATP binding"/>
    <property type="evidence" value="ECO:0007669"/>
    <property type="project" value="UniProtKB-KW"/>
</dbReference>
<dbReference type="Ensembl" id="ENSCLMT00005016922.1">
    <property type="protein sequence ID" value="ENSCLMP00005015953.1"/>
    <property type="gene ID" value="ENSCLMG00005008272.1"/>
</dbReference>
<evidence type="ECO:0000313" key="8">
    <source>
        <dbReference type="Ensembl" id="ENSCLMP00005015953.1"/>
    </source>
</evidence>
<dbReference type="GO" id="GO:0003682">
    <property type="term" value="F:chromatin binding"/>
    <property type="evidence" value="ECO:0007669"/>
    <property type="project" value="TreeGrafter"/>
</dbReference>
<evidence type="ECO:0000256" key="3">
    <source>
        <dbReference type="ARBA" id="ARBA00022840"/>
    </source>
</evidence>
<accession>A0A8C2Z2V2</accession>
<dbReference type="GeneTree" id="ENSGT00550000074694"/>
<evidence type="ECO:0000256" key="1">
    <source>
        <dbReference type="ARBA" id="ARBA00006914"/>
    </source>
</evidence>
<dbReference type="InterPro" id="IPR036427">
    <property type="entry name" value="Bromodomain-like_sf"/>
</dbReference>
<dbReference type="GO" id="GO:0005634">
    <property type="term" value="C:nucleus"/>
    <property type="evidence" value="ECO:0007669"/>
    <property type="project" value="TreeGrafter"/>
</dbReference>
<dbReference type="PANTHER" id="PTHR23069:SF4">
    <property type="entry name" value="ATPASE FAMILY AAA DOMAIN-CONTAINING PROTEIN 2"/>
    <property type="match status" value="1"/>
</dbReference>
<dbReference type="Pfam" id="PF00439">
    <property type="entry name" value="Bromodomain"/>
    <property type="match status" value="1"/>
</dbReference>
<dbReference type="GO" id="GO:0042393">
    <property type="term" value="F:histone binding"/>
    <property type="evidence" value="ECO:0007669"/>
    <property type="project" value="TreeGrafter"/>
</dbReference>